<dbReference type="EMBL" id="SWJQ01000278">
    <property type="protein sequence ID" value="TRZ17224.1"/>
    <property type="molecule type" value="Genomic_DNA"/>
</dbReference>
<dbReference type="AlphaFoldDB" id="A0A8K1LKE0"/>
<comment type="caution">
    <text evidence="1">The sequence shown here is derived from an EMBL/GenBank/DDBJ whole genome shotgun (WGS) entry which is preliminary data.</text>
</comment>
<sequence>MEVLGGAEIHLQPREKPMLEQVESVLPIMVTVLSESVVEMARSKEPKLQEERSAQRRLGHPARSDTLQQYLCVGLWLRSAFALAVSAVVRKRGHSRLREKDFIRGDILDLVATEGFLSIPSPVLGFHL</sequence>
<evidence type="ECO:0000313" key="2">
    <source>
        <dbReference type="Proteomes" id="UP000796761"/>
    </source>
</evidence>
<name>A0A8K1LKE0_9PASS</name>
<proteinExistence type="predicted"/>
<keyword evidence="2" id="KW-1185">Reference proteome</keyword>
<evidence type="ECO:0000313" key="1">
    <source>
        <dbReference type="EMBL" id="TRZ17224.1"/>
    </source>
</evidence>
<organism evidence="1 2">
    <name type="scientific">Zosterops borbonicus</name>
    <dbReference type="NCBI Taxonomy" id="364589"/>
    <lineage>
        <taxon>Eukaryota</taxon>
        <taxon>Metazoa</taxon>
        <taxon>Chordata</taxon>
        <taxon>Craniata</taxon>
        <taxon>Vertebrata</taxon>
        <taxon>Euteleostomi</taxon>
        <taxon>Archelosauria</taxon>
        <taxon>Archosauria</taxon>
        <taxon>Dinosauria</taxon>
        <taxon>Saurischia</taxon>
        <taxon>Theropoda</taxon>
        <taxon>Coelurosauria</taxon>
        <taxon>Aves</taxon>
        <taxon>Neognathae</taxon>
        <taxon>Neoaves</taxon>
        <taxon>Telluraves</taxon>
        <taxon>Australaves</taxon>
        <taxon>Passeriformes</taxon>
        <taxon>Sylvioidea</taxon>
        <taxon>Zosteropidae</taxon>
        <taxon>Zosterops</taxon>
    </lineage>
</organism>
<reference evidence="1" key="1">
    <citation type="submission" date="2019-04" db="EMBL/GenBank/DDBJ databases">
        <title>Genome assembly of Zosterops borbonicus 15179.</title>
        <authorList>
            <person name="Leroy T."/>
            <person name="Anselmetti Y."/>
            <person name="Tilak M.-K."/>
            <person name="Nabholz B."/>
        </authorList>
    </citation>
    <scope>NUCLEOTIDE SEQUENCE</scope>
    <source>
        <strain evidence="1">HGM_15179</strain>
        <tissue evidence="1">Muscle</tissue>
    </source>
</reference>
<gene>
    <name evidence="1" type="ORF">HGM15179_009887</name>
</gene>
<accession>A0A8K1LKE0</accession>
<protein>
    <submittedName>
        <fullName evidence="1">Uncharacterized protein</fullName>
    </submittedName>
</protein>
<dbReference type="Proteomes" id="UP000796761">
    <property type="component" value="Unassembled WGS sequence"/>
</dbReference>